<gene>
    <name evidence="2" type="ORF">DSL92_00645</name>
</gene>
<dbReference type="EMBL" id="RXHI01000001">
    <property type="protein sequence ID" value="RUA23274.1"/>
    <property type="molecule type" value="Genomic_DNA"/>
</dbReference>
<feature type="compositionally biased region" description="Polar residues" evidence="1">
    <location>
        <begin position="93"/>
        <end position="103"/>
    </location>
</feature>
<accession>A0A432JM11</accession>
<evidence type="ECO:0000256" key="1">
    <source>
        <dbReference type="SAM" id="MobiDB-lite"/>
    </source>
</evidence>
<proteinExistence type="predicted"/>
<evidence type="ECO:0000313" key="2">
    <source>
        <dbReference type="EMBL" id="RUA23274.1"/>
    </source>
</evidence>
<reference evidence="2" key="1">
    <citation type="submission" date="2018-12" db="EMBL/GenBank/DDBJ databases">
        <authorList>
            <person name="Jadhav K."/>
            <person name="Kushwaha B."/>
            <person name="Jadhav I."/>
        </authorList>
    </citation>
    <scope>NUCLEOTIDE SEQUENCE [LARGE SCALE GENOMIC DNA]</scope>
    <source>
        <strain evidence="2">SBS 10</strain>
    </source>
</reference>
<organism evidence="2">
    <name type="scientific">Billgrantia gudaonensis</name>
    <dbReference type="NCBI Taxonomy" id="376427"/>
    <lineage>
        <taxon>Bacteria</taxon>
        <taxon>Pseudomonadati</taxon>
        <taxon>Pseudomonadota</taxon>
        <taxon>Gammaproteobacteria</taxon>
        <taxon>Oceanospirillales</taxon>
        <taxon>Halomonadaceae</taxon>
        <taxon>Billgrantia</taxon>
    </lineage>
</organism>
<sequence>MIRPKHWPDRRLVAEPTDHRHRLAITRNAVVQCRGANHCPCRATLCEPLARALAALGEWRGFRDGLPRQTRGLSGLTGWRRRNSTFTAFPPTSKRSWPTTLSVRQRRCR</sequence>
<feature type="region of interest" description="Disordered" evidence="1">
    <location>
        <begin position="84"/>
        <end position="105"/>
    </location>
</feature>
<comment type="caution">
    <text evidence="2">The sequence shown here is derived from an EMBL/GenBank/DDBJ whole genome shotgun (WGS) entry which is preliminary data.</text>
</comment>
<protein>
    <submittedName>
        <fullName evidence="2">Uncharacterized protein</fullName>
    </submittedName>
</protein>
<name>A0A432JM11_9GAMM</name>
<dbReference type="AlphaFoldDB" id="A0A432JM11"/>